<evidence type="ECO:0000256" key="11">
    <source>
        <dbReference type="HAMAP-Rule" id="MF_00230"/>
    </source>
</evidence>
<evidence type="ECO:0000313" key="12">
    <source>
        <dbReference type="EMBL" id="GAA5530633.1"/>
    </source>
</evidence>
<evidence type="ECO:0000313" key="13">
    <source>
        <dbReference type="Proteomes" id="UP001428290"/>
    </source>
</evidence>
<dbReference type="InterPro" id="IPR023195">
    <property type="entry name" value="Nict_dMeBzImd_PRibTrfase_N"/>
</dbReference>
<evidence type="ECO:0000256" key="1">
    <source>
        <dbReference type="ARBA" id="ARBA00002197"/>
    </source>
</evidence>
<keyword evidence="6 11" id="KW-0169">Cobalamin biosynthesis</keyword>
<dbReference type="EMBL" id="BAABRU010000021">
    <property type="protein sequence ID" value="GAA5530633.1"/>
    <property type="molecule type" value="Genomic_DNA"/>
</dbReference>
<dbReference type="NCBIfam" id="NF000996">
    <property type="entry name" value="PRK00105.1"/>
    <property type="match status" value="1"/>
</dbReference>
<evidence type="ECO:0000256" key="10">
    <source>
        <dbReference type="ARBA" id="ARBA00047340"/>
    </source>
</evidence>
<keyword evidence="7 11" id="KW-0328">Glycosyltransferase</keyword>
<dbReference type="GO" id="GO:0016757">
    <property type="term" value="F:glycosyltransferase activity"/>
    <property type="evidence" value="ECO:0007669"/>
    <property type="project" value="UniProtKB-KW"/>
</dbReference>
<dbReference type="NCBIfam" id="TIGR03160">
    <property type="entry name" value="cobT_DBIPRT"/>
    <property type="match status" value="1"/>
</dbReference>
<dbReference type="RefSeq" id="WP_345724233.1">
    <property type="nucleotide sequence ID" value="NZ_BAABRU010000021.1"/>
</dbReference>
<dbReference type="SUPFAM" id="SSF52733">
    <property type="entry name" value="Nicotinate mononucleotide:5,6-dimethylbenzimidazole phosphoribosyltransferase (CobT)"/>
    <property type="match status" value="1"/>
</dbReference>
<feature type="active site" description="Proton acceptor" evidence="11">
    <location>
        <position position="317"/>
    </location>
</feature>
<dbReference type="Pfam" id="PF02277">
    <property type="entry name" value="DBI_PRT"/>
    <property type="match status" value="1"/>
</dbReference>
<dbReference type="Gene3D" id="3.40.50.10210">
    <property type="match status" value="1"/>
</dbReference>
<comment type="catalytic activity">
    <reaction evidence="10 11">
        <text>5,6-dimethylbenzimidazole + nicotinate beta-D-ribonucleotide = alpha-ribazole 5'-phosphate + nicotinate + H(+)</text>
        <dbReference type="Rhea" id="RHEA:11196"/>
        <dbReference type="ChEBI" id="CHEBI:15378"/>
        <dbReference type="ChEBI" id="CHEBI:15890"/>
        <dbReference type="ChEBI" id="CHEBI:32544"/>
        <dbReference type="ChEBI" id="CHEBI:57502"/>
        <dbReference type="ChEBI" id="CHEBI:57918"/>
        <dbReference type="EC" id="2.4.2.21"/>
    </reaction>
</comment>
<evidence type="ECO:0000256" key="9">
    <source>
        <dbReference type="ARBA" id="ARBA00030686"/>
    </source>
</evidence>
<dbReference type="Gene3D" id="1.10.1610.10">
    <property type="match status" value="1"/>
</dbReference>
<dbReference type="EC" id="2.4.2.21" evidence="4 11"/>
<dbReference type="HAMAP" id="MF_00230">
    <property type="entry name" value="CobT"/>
    <property type="match status" value="1"/>
</dbReference>
<evidence type="ECO:0000256" key="4">
    <source>
        <dbReference type="ARBA" id="ARBA00011991"/>
    </source>
</evidence>
<dbReference type="InterPro" id="IPR017846">
    <property type="entry name" value="Nict_dMeBzImd_PRibTrfase_bact"/>
</dbReference>
<evidence type="ECO:0000256" key="5">
    <source>
        <dbReference type="ARBA" id="ARBA00015486"/>
    </source>
</evidence>
<gene>
    <name evidence="11 12" type="primary">cobT</name>
    <name evidence="12" type="ORF">Hgul01_04453</name>
</gene>
<keyword evidence="13" id="KW-1185">Reference proteome</keyword>
<evidence type="ECO:0000256" key="3">
    <source>
        <dbReference type="ARBA" id="ARBA00007110"/>
    </source>
</evidence>
<name>A0ABP9X7T3_9CHLR</name>
<evidence type="ECO:0000256" key="6">
    <source>
        <dbReference type="ARBA" id="ARBA00022573"/>
    </source>
</evidence>
<reference evidence="12 13" key="1">
    <citation type="submission" date="2024-02" db="EMBL/GenBank/DDBJ databases">
        <title>Herpetosiphon gulosus NBRC 112829.</title>
        <authorList>
            <person name="Ichikawa N."/>
            <person name="Katano-Makiyama Y."/>
            <person name="Hidaka K."/>
        </authorList>
    </citation>
    <scope>NUCLEOTIDE SEQUENCE [LARGE SCALE GENOMIC DNA]</scope>
    <source>
        <strain evidence="12 13">NBRC 112829</strain>
    </source>
</reference>
<dbReference type="CDD" id="cd02439">
    <property type="entry name" value="DMB-PRT_CobT"/>
    <property type="match status" value="1"/>
</dbReference>
<comment type="function">
    <text evidence="1 11">Catalyzes the synthesis of alpha-ribazole-5'-phosphate from nicotinate mononucleotide (NAMN) and 5,6-dimethylbenzimidazole (DMB).</text>
</comment>
<evidence type="ECO:0000256" key="7">
    <source>
        <dbReference type="ARBA" id="ARBA00022676"/>
    </source>
</evidence>
<dbReference type="Proteomes" id="UP001428290">
    <property type="component" value="Unassembled WGS sequence"/>
</dbReference>
<comment type="similarity">
    <text evidence="3 11">Belongs to the CobT family.</text>
</comment>
<keyword evidence="8 11" id="KW-0808">Transferase</keyword>
<organism evidence="12 13">
    <name type="scientific">Herpetosiphon gulosus</name>
    <dbReference type="NCBI Taxonomy" id="1973496"/>
    <lineage>
        <taxon>Bacteria</taxon>
        <taxon>Bacillati</taxon>
        <taxon>Chloroflexota</taxon>
        <taxon>Chloroflexia</taxon>
        <taxon>Herpetosiphonales</taxon>
        <taxon>Herpetosiphonaceae</taxon>
        <taxon>Herpetosiphon</taxon>
    </lineage>
</organism>
<dbReference type="PANTHER" id="PTHR43463">
    <property type="entry name" value="NICOTINATE-NUCLEOTIDE--DIMETHYLBENZIMIDAZOLE PHOSPHORIBOSYLTRANSFERASE"/>
    <property type="match status" value="1"/>
</dbReference>
<accession>A0ABP9X7T3</accession>
<evidence type="ECO:0000256" key="8">
    <source>
        <dbReference type="ARBA" id="ARBA00022679"/>
    </source>
</evidence>
<protein>
    <recommendedName>
        <fullName evidence="5 11">Nicotinate-nucleotide--dimethylbenzimidazole phosphoribosyltransferase</fullName>
        <shortName evidence="11">NN:DBI PRT</shortName>
        <ecNumber evidence="4 11">2.4.2.21</ecNumber>
    </recommendedName>
    <alternativeName>
        <fullName evidence="9 11">N(1)-alpha-phosphoribosyltransferase</fullName>
    </alternativeName>
</protein>
<evidence type="ECO:0000256" key="2">
    <source>
        <dbReference type="ARBA" id="ARBA00005049"/>
    </source>
</evidence>
<comment type="caution">
    <text evidence="12">The sequence shown here is derived from an EMBL/GenBank/DDBJ whole genome shotgun (WGS) entry which is preliminary data.</text>
</comment>
<proteinExistence type="inferred from homology"/>
<dbReference type="InterPro" id="IPR003200">
    <property type="entry name" value="Nict_dMeBzImd_PRibTrfase"/>
</dbReference>
<sequence>MNIDDLSATIAELDSAAMQQAQQRQEQLTKPQGALGLLETLSIQLAGITQQCPPSVQKPIIVVAAADHGVAEYGVSAYPSSVTAQMVANFLAGGAAVSVLARHVGAELLIIDAGVQTAITSEAANFRSEWLGAGTHNLAIEPAMSLAQAQSALERGMNIAHELADAGHDLIALGEMGIGNTTAAACLTAIYCQQPAAVVTGHGTGVQAEHYQRKIEVVAQAVARVGSNVNGIKPLSEVGGFEIGILAGVIMGAAQRRVPILVDGFITTAAALVAQSLAPTALDYCIAAHSGAEPGHRIALQQLGLRPLLQLDLRLGEGSGAALAIPLVQAACHILREMATFASAQVDTAL</sequence>
<dbReference type="InterPro" id="IPR036087">
    <property type="entry name" value="Nict_dMeBzImd_PRibTrfase_sf"/>
</dbReference>
<dbReference type="PANTHER" id="PTHR43463:SF1">
    <property type="entry name" value="NICOTINATE-NUCLEOTIDE--DIMETHYLBENZIMIDAZOLE PHOSPHORIBOSYLTRANSFERASE"/>
    <property type="match status" value="1"/>
</dbReference>
<comment type="pathway">
    <text evidence="2 11">Nucleoside biosynthesis; alpha-ribazole biosynthesis; alpha-ribazole from 5,6-dimethylbenzimidazole: step 1/2.</text>
</comment>